<dbReference type="InterPro" id="IPR012944">
    <property type="entry name" value="SusD_RagB_dom"/>
</dbReference>
<evidence type="ECO:0000259" key="6">
    <source>
        <dbReference type="Pfam" id="PF07980"/>
    </source>
</evidence>
<evidence type="ECO:0000256" key="4">
    <source>
        <dbReference type="ARBA" id="ARBA00023136"/>
    </source>
</evidence>
<organism evidence="8 9">
    <name type="scientific">Niastella vici</name>
    <dbReference type="NCBI Taxonomy" id="1703345"/>
    <lineage>
        <taxon>Bacteria</taxon>
        <taxon>Pseudomonadati</taxon>
        <taxon>Bacteroidota</taxon>
        <taxon>Chitinophagia</taxon>
        <taxon>Chitinophagales</taxon>
        <taxon>Chitinophagaceae</taxon>
        <taxon>Niastella</taxon>
    </lineage>
</organism>
<keyword evidence="5" id="KW-0998">Cell outer membrane</keyword>
<proteinExistence type="inferred from homology"/>
<keyword evidence="4" id="KW-0472">Membrane</keyword>
<reference evidence="8 9" key="1">
    <citation type="submission" date="2016-03" db="EMBL/GenBank/DDBJ databases">
        <title>Niastella vici sp. nov., isolated from farmland soil.</title>
        <authorList>
            <person name="Chen L."/>
            <person name="Wang D."/>
            <person name="Yang S."/>
            <person name="Wang G."/>
        </authorList>
    </citation>
    <scope>NUCLEOTIDE SEQUENCE [LARGE SCALE GENOMIC DNA]</scope>
    <source>
        <strain evidence="8 9">DJ57</strain>
    </source>
</reference>
<evidence type="ECO:0000256" key="1">
    <source>
        <dbReference type="ARBA" id="ARBA00004442"/>
    </source>
</evidence>
<dbReference type="InterPro" id="IPR011990">
    <property type="entry name" value="TPR-like_helical_dom_sf"/>
</dbReference>
<dbReference type="Proteomes" id="UP000192796">
    <property type="component" value="Unassembled WGS sequence"/>
</dbReference>
<dbReference type="SUPFAM" id="SSF48452">
    <property type="entry name" value="TPR-like"/>
    <property type="match status" value="1"/>
</dbReference>
<evidence type="ECO:0000256" key="5">
    <source>
        <dbReference type="ARBA" id="ARBA00023237"/>
    </source>
</evidence>
<sequence>MLITTKLYNQLLMMAGALVLAGMFSSCKKYVEADLPKDQLEGSRVFSSATNTLAAVNGLYTFALKNASFITYQGDLLAGFSADEFTFGSTQYDDFTNNTLQAGNADVLATWKLFYSVIYQANGIIEKVPGSPVSDSLKALYTAEAKVFRAFCHLYLTSYFGDVPLIQTTDVTVTATAPRTAKATVLAAVAKDLSAAEVILPYGTVRNGRLNKWMATALLARVYLYQGNWAAAEAKATTMINNNSGIALQTDLSKVFLRGSKEAIWQINSADNNYVYGTSLPGTSLNYQVMIRPGLYNGYETGDLRKTNWMGSATVQSTFFYYPYKYKNASAPASAAAIEDYVLMRLAEQYLIRAEARAQQQNLTGAIDDLNVIRNRAGITPLVVGLSQSDVLLAVEKERRLELFGEGYSHRWIDLNRTNRANAVLGALKPGTWKSTAALWPIPQNEILLNPALTPNP</sequence>
<evidence type="ECO:0000313" key="8">
    <source>
        <dbReference type="EMBL" id="OQP59927.1"/>
    </source>
</evidence>
<comment type="caution">
    <text evidence="8">The sequence shown here is derived from an EMBL/GenBank/DDBJ whole genome shotgun (WGS) entry which is preliminary data.</text>
</comment>
<feature type="domain" description="RagB/SusD" evidence="6">
    <location>
        <begin position="306"/>
        <end position="457"/>
    </location>
</feature>
<accession>A0A1V9FNP0</accession>
<dbReference type="RefSeq" id="WP_158085419.1">
    <property type="nucleotide sequence ID" value="NZ_LVYD01000071.1"/>
</dbReference>
<dbReference type="STRING" id="1703345.A3860_35650"/>
<name>A0A1V9FNP0_9BACT</name>
<dbReference type="OrthoDB" id="9794888at2"/>
<dbReference type="Pfam" id="PF14322">
    <property type="entry name" value="SusD-like_3"/>
    <property type="match status" value="1"/>
</dbReference>
<evidence type="ECO:0008006" key="10">
    <source>
        <dbReference type="Google" id="ProtNLM"/>
    </source>
</evidence>
<dbReference type="GO" id="GO:0009279">
    <property type="term" value="C:cell outer membrane"/>
    <property type="evidence" value="ECO:0007669"/>
    <property type="project" value="UniProtKB-SubCell"/>
</dbReference>
<protein>
    <recommendedName>
        <fullName evidence="10">Carbohydrate-binding protein SusD</fullName>
    </recommendedName>
</protein>
<feature type="domain" description="SusD-like N-terminal" evidence="7">
    <location>
        <begin position="76"/>
        <end position="224"/>
    </location>
</feature>
<keyword evidence="3" id="KW-0732">Signal</keyword>
<keyword evidence="9" id="KW-1185">Reference proteome</keyword>
<evidence type="ECO:0000313" key="9">
    <source>
        <dbReference type="Proteomes" id="UP000192796"/>
    </source>
</evidence>
<comment type="subcellular location">
    <subcellularLocation>
        <location evidence="1">Cell outer membrane</location>
    </subcellularLocation>
</comment>
<dbReference type="PROSITE" id="PS51257">
    <property type="entry name" value="PROKAR_LIPOPROTEIN"/>
    <property type="match status" value="1"/>
</dbReference>
<dbReference type="CDD" id="cd08977">
    <property type="entry name" value="SusD"/>
    <property type="match status" value="1"/>
</dbReference>
<dbReference type="AlphaFoldDB" id="A0A1V9FNP0"/>
<evidence type="ECO:0000256" key="3">
    <source>
        <dbReference type="ARBA" id="ARBA00022729"/>
    </source>
</evidence>
<dbReference type="Gene3D" id="1.25.40.390">
    <property type="match status" value="1"/>
</dbReference>
<evidence type="ECO:0000259" key="7">
    <source>
        <dbReference type="Pfam" id="PF14322"/>
    </source>
</evidence>
<evidence type="ECO:0000256" key="2">
    <source>
        <dbReference type="ARBA" id="ARBA00006275"/>
    </source>
</evidence>
<dbReference type="EMBL" id="LVYD01000071">
    <property type="protein sequence ID" value="OQP59927.1"/>
    <property type="molecule type" value="Genomic_DNA"/>
</dbReference>
<dbReference type="InterPro" id="IPR033985">
    <property type="entry name" value="SusD-like_N"/>
</dbReference>
<comment type="similarity">
    <text evidence="2">Belongs to the SusD family.</text>
</comment>
<gene>
    <name evidence="8" type="ORF">A3860_35650</name>
</gene>
<dbReference type="Pfam" id="PF07980">
    <property type="entry name" value="SusD_RagB"/>
    <property type="match status" value="1"/>
</dbReference>